<name>A0ABC8R5Z3_9AQUA</name>
<organism evidence="1 2">
    <name type="scientific">Ilex paraguariensis</name>
    <name type="common">yerba mate</name>
    <dbReference type="NCBI Taxonomy" id="185542"/>
    <lineage>
        <taxon>Eukaryota</taxon>
        <taxon>Viridiplantae</taxon>
        <taxon>Streptophyta</taxon>
        <taxon>Embryophyta</taxon>
        <taxon>Tracheophyta</taxon>
        <taxon>Spermatophyta</taxon>
        <taxon>Magnoliopsida</taxon>
        <taxon>eudicotyledons</taxon>
        <taxon>Gunneridae</taxon>
        <taxon>Pentapetalae</taxon>
        <taxon>asterids</taxon>
        <taxon>campanulids</taxon>
        <taxon>Aquifoliales</taxon>
        <taxon>Aquifoliaceae</taxon>
        <taxon>Ilex</taxon>
    </lineage>
</organism>
<dbReference type="EMBL" id="CAUOFW020001015">
    <property type="protein sequence ID" value="CAK9140125.1"/>
    <property type="molecule type" value="Genomic_DNA"/>
</dbReference>
<comment type="caution">
    <text evidence="1">The sequence shown here is derived from an EMBL/GenBank/DDBJ whole genome shotgun (WGS) entry which is preliminary data.</text>
</comment>
<sequence>MLASPSTTPRSPRKGGMRRGWVPTNFINLVLGPTFKRAFDSGTPVKSDDLSRTTTKPPSMLISLEVETDPNEDSTSITELVVNDIDVAVGLARVVNLSLDLCISKGLGDDSLARSASQLLVMNDKEVKKALASSSQALEKCKGLKIESVKVVDEMARF</sequence>
<proteinExistence type="predicted"/>
<keyword evidence="2" id="KW-1185">Reference proteome</keyword>
<protein>
    <submittedName>
        <fullName evidence="1">Uncharacterized protein</fullName>
    </submittedName>
</protein>
<accession>A0ABC8R5Z3</accession>
<gene>
    <name evidence="1" type="ORF">ILEXP_LOCUS7559</name>
</gene>
<reference evidence="1 2" key="1">
    <citation type="submission" date="2024-02" db="EMBL/GenBank/DDBJ databases">
        <authorList>
            <person name="Vignale AGUSTIN F."/>
            <person name="Sosa J E."/>
            <person name="Modenutti C."/>
        </authorList>
    </citation>
    <scope>NUCLEOTIDE SEQUENCE [LARGE SCALE GENOMIC DNA]</scope>
</reference>
<evidence type="ECO:0000313" key="2">
    <source>
        <dbReference type="Proteomes" id="UP001642360"/>
    </source>
</evidence>
<dbReference type="AlphaFoldDB" id="A0ABC8R5Z3"/>
<dbReference type="Proteomes" id="UP001642360">
    <property type="component" value="Unassembled WGS sequence"/>
</dbReference>
<evidence type="ECO:0000313" key="1">
    <source>
        <dbReference type="EMBL" id="CAK9140125.1"/>
    </source>
</evidence>